<name>A0A034W6P6_BACDO</name>
<evidence type="ECO:0000313" key="2">
    <source>
        <dbReference type="EMBL" id="JAC49805.1"/>
    </source>
</evidence>
<proteinExistence type="predicted"/>
<sequence length="101" mass="11545">MRPLWYMRTLLQSIPGLLCVRLSVFQMPEPVPISKAKILSTKVTRLLDIYEVQNLKLCVQGGFVEERVTRNMETLGLEIEFQMQQALTNSGDRWATSRSSG</sequence>
<protein>
    <submittedName>
        <fullName evidence="2">Uncharacterized protein</fullName>
    </submittedName>
</protein>
<feature type="signal peptide" evidence="1">
    <location>
        <begin position="1"/>
        <end position="19"/>
    </location>
</feature>
<feature type="chain" id="PRO_5001557626" evidence="1">
    <location>
        <begin position="20"/>
        <end position="101"/>
    </location>
</feature>
<accession>A0A034W6P6</accession>
<keyword evidence="1" id="KW-0732">Signal</keyword>
<reference evidence="2" key="1">
    <citation type="journal article" date="2014" name="BMC Genomics">
        <title>Characterizing the developmental transcriptome of the oriental fruit fly, Bactrocera dorsalis (Diptera: Tephritidae) through comparative genomic analysis with Drosophila melanogaster utilizing modENCODE datasets.</title>
        <authorList>
            <person name="Geib S.M."/>
            <person name="Calla B."/>
            <person name="Hall B."/>
            <person name="Hou S."/>
            <person name="Manoukis N.C."/>
        </authorList>
    </citation>
    <scope>NUCLEOTIDE SEQUENCE</scope>
    <source>
        <strain evidence="2">Punador</strain>
    </source>
</reference>
<dbReference type="AlphaFoldDB" id="A0A034W6P6"/>
<organism evidence="2">
    <name type="scientific">Bactrocera dorsalis</name>
    <name type="common">Oriental fruit fly</name>
    <name type="synonym">Dacus dorsalis</name>
    <dbReference type="NCBI Taxonomy" id="27457"/>
    <lineage>
        <taxon>Eukaryota</taxon>
        <taxon>Metazoa</taxon>
        <taxon>Ecdysozoa</taxon>
        <taxon>Arthropoda</taxon>
        <taxon>Hexapoda</taxon>
        <taxon>Insecta</taxon>
        <taxon>Pterygota</taxon>
        <taxon>Neoptera</taxon>
        <taxon>Endopterygota</taxon>
        <taxon>Diptera</taxon>
        <taxon>Brachycera</taxon>
        <taxon>Muscomorpha</taxon>
        <taxon>Tephritoidea</taxon>
        <taxon>Tephritidae</taxon>
        <taxon>Bactrocera</taxon>
        <taxon>Bactrocera</taxon>
    </lineage>
</organism>
<evidence type="ECO:0000256" key="1">
    <source>
        <dbReference type="SAM" id="SignalP"/>
    </source>
</evidence>
<dbReference type="EMBL" id="GAKP01009147">
    <property type="protein sequence ID" value="JAC49805.1"/>
    <property type="molecule type" value="Transcribed_RNA"/>
</dbReference>